<sequence length="337" mass="36651">MNKRPSRQLFEKIYTQLKGIPDIWVKRDSNLSSLTTFKIGGDARLWIAPLSVDALVSCLGLLKDNEIDFHILGGGSNVIISDHGVDCVLDTRGLAWIKSIGEGQYEVGAGFSLKRLVALSVKNGLSGCEGLAGIPGSVGGAIAMNAGGKNVAIGDLVTHLLIADSGGTRWIPREKVQFGYRKCVIEDRSFNSTLNTQNSKLLMERSFNSTLNTQNSKLIIAGARISLQKSRERIVRDYVLSIMDRRKKTQPLGKPSAGCIFKNPRSTPAGKLIEMAGLKGMQCGGAAVSVKHANFIVNLDRARAQDVVDLIKRVREKVFENFNVLLEPEVKTMGVSL</sequence>
<dbReference type="InterPro" id="IPR006094">
    <property type="entry name" value="Oxid_FAD_bind_N"/>
</dbReference>
<evidence type="ECO:0000256" key="6">
    <source>
        <dbReference type="ARBA" id="ARBA00015188"/>
    </source>
</evidence>
<feature type="domain" description="FAD-binding PCMH-type" evidence="20">
    <location>
        <begin position="39"/>
        <end position="230"/>
    </location>
</feature>
<reference evidence="21 22" key="1">
    <citation type="submission" date="2016-06" db="EMBL/GenBank/DDBJ databases">
        <title>Respiratory ammonification of nitrate coupled to the oxidation of elemental sulfur in deep-sea autotrophic thermophilic bacteria.</title>
        <authorList>
            <person name="Slobodkina G.B."/>
            <person name="Mardanov A.V."/>
            <person name="Ravin N.V."/>
            <person name="Frolova A.A."/>
            <person name="Viryasiv M.B."/>
            <person name="Chernyh N.A."/>
            <person name="Bonch-Osmolovskaya E.A."/>
            <person name="Slobodkin A.I."/>
        </authorList>
    </citation>
    <scope>NUCLEOTIDE SEQUENCE [LARGE SCALE GENOMIC DNA]</scope>
    <source>
        <strain evidence="21 22">S69</strain>
    </source>
</reference>
<comment type="function">
    <text evidence="2 19">Cell wall formation.</text>
</comment>
<keyword evidence="11 19" id="KW-0521">NADP</keyword>
<evidence type="ECO:0000256" key="9">
    <source>
        <dbReference type="ARBA" id="ARBA00022630"/>
    </source>
</evidence>
<evidence type="ECO:0000259" key="20">
    <source>
        <dbReference type="PROSITE" id="PS51387"/>
    </source>
</evidence>
<dbReference type="EC" id="1.3.1.98" evidence="5 19"/>
<evidence type="ECO:0000256" key="16">
    <source>
        <dbReference type="ARBA" id="ARBA00023316"/>
    </source>
</evidence>
<evidence type="ECO:0000256" key="17">
    <source>
        <dbReference type="ARBA" id="ARBA00031026"/>
    </source>
</evidence>
<evidence type="ECO:0000256" key="10">
    <source>
        <dbReference type="ARBA" id="ARBA00022827"/>
    </source>
</evidence>
<evidence type="ECO:0000256" key="11">
    <source>
        <dbReference type="ARBA" id="ARBA00022857"/>
    </source>
</evidence>
<proteinExistence type="inferred from homology"/>
<accession>A0A1B9F4K4</accession>
<dbReference type="PANTHER" id="PTHR21071">
    <property type="entry name" value="UDP-N-ACETYLENOLPYRUVOYLGLUCOSAMINE REDUCTASE"/>
    <property type="match status" value="1"/>
</dbReference>
<dbReference type="InterPro" id="IPR016166">
    <property type="entry name" value="FAD-bd_PCMH"/>
</dbReference>
<dbReference type="Gene3D" id="3.90.78.10">
    <property type="entry name" value="UDP-N-acetylenolpyruvoylglucosamine reductase, C-terminal domain"/>
    <property type="match status" value="1"/>
</dbReference>
<evidence type="ECO:0000256" key="14">
    <source>
        <dbReference type="ARBA" id="ARBA00023002"/>
    </source>
</evidence>
<dbReference type="InterPro" id="IPR016169">
    <property type="entry name" value="FAD-bd_PCMH_sub2"/>
</dbReference>
<gene>
    <name evidence="19" type="primary">murB</name>
    <name evidence="21" type="ORF">DBT_1814</name>
</gene>
<dbReference type="Gene3D" id="3.30.43.10">
    <property type="entry name" value="Uridine Diphospho-n-acetylenolpyruvylglucosamine Reductase, domain 2"/>
    <property type="match status" value="1"/>
</dbReference>
<evidence type="ECO:0000256" key="2">
    <source>
        <dbReference type="ARBA" id="ARBA00003921"/>
    </source>
</evidence>
<comment type="similarity">
    <text evidence="19">Belongs to the MurB family.</text>
</comment>
<dbReference type="NCBIfam" id="TIGR00179">
    <property type="entry name" value="murB"/>
    <property type="match status" value="1"/>
</dbReference>
<dbReference type="OrthoDB" id="9804753at2"/>
<feature type="active site" evidence="19">
    <location>
        <position position="329"/>
    </location>
</feature>
<evidence type="ECO:0000313" key="22">
    <source>
        <dbReference type="Proteomes" id="UP000093080"/>
    </source>
</evidence>
<evidence type="ECO:0000256" key="8">
    <source>
        <dbReference type="ARBA" id="ARBA00022618"/>
    </source>
</evidence>
<dbReference type="SUPFAM" id="SSF56194">
    <property type="entry name" value="Uridine diphospho-N-Acetylenolpyruvylglucosamine reductase, MurB, C-terminal domain"/>
    <property type="match status" value="1"/>
</dbReference>
<dbReference type="HAMAP" id="MF_00037">
    <property type="entry name" value="MurB"/>
    <property type="match status" value="1"/>
</dbReference>
<evidence type="ECO:0000313" key="21">
    <source>
        <dbReference type="EMBL" id="OCC14754.1"/>
    </source>
</evidence>
<dbReference type="NCBIfam" id="NF010480">
    <property type="entry name" value="PRK13905.1"/>
    <property type="match status" value="1"/>
</dbReference>
<evidence type="ECO:0000256" key="5">
    <source>
        <dbReference type="ARBA" id="ARBA00012518"/>
    </source>
</evidence>
<comment type="cofactor">
    <cofactor evidence="1 19">
        <name>FAD</name>
        <dbReference type="ChEBI" id="CHEBI:57692"/>
    </cofactor>
</comment>
<keyword evidence="7 19" id="KW-0963">Cytoplasm</keyword>
<comment type="caution">
    <text evidence="21">The sequence shown here is derived from an EMBL/GenBank/DDBJ whole genome shotgun (WGS) entry which is preliminary data.</text>
</comment>
<keyword evidence="22" id="KW-1185">Reference proteome</keyword>
<dbReference type="InterPro" id="IPR036635">
    <property type="entry name" value="MurB_C_sf"/>
</dbReference>
<dbReference type="SUPFAM" id="SSF56176">
    <property type="entry name" value="FAD-binding/transporter-associated domain-like"/>
    <property type="match status" value="1"/>
</dbReference>
<evidence type="ECO:0000256" key="1">
    <source>
        <dbReference type="ARBA" id="ARBA00001974"/>
    </source>
</evidence>
<protein>
    <recommendedName>
        <fullName evidence="6 19">UDP-N-acetylenolpyruvoylglucosamine reductase</fullName>
        <ecNumber evidence="5 19">1.3.1.98</ecNumber>
    </recommendedName>
    <alternativeName>
        <fullName evidence="17 19">UDP-N-acetylmuramate dehydrogenase</fullName>
    </alternativeName>
</protein>
<dbReference type="UniPathway" id="UPA00219"/>
<keyword evidence="8 19" id="KW-0132">Cell division</keyword>
<dbReference type="Pfam" id="PF02873">
    <property type="entry name" value="MurB_C"/>
    <property type="match status" value="1"/>
</dbReference>
<dbReference type="AlphaFoldDB" id="A0A1B9F4K4"/>
<dbReference type="InterPro" id="IPR003170">
    <property type="entry name" value="MurB"/>
</dbReference>
<feature type="active site" description="Proton donor" evidence="19">
    <location>
        <position position="259"/>
    </location>
</feature>
<keyword evidence="14 19" id="KW-0560">Oxidoreductase</keyword>
<dbReference type="InterPro" id="IPR036318">
    <property type="entry name" value="FAD-bd_PCMH-like_sf"/>
</dbReference>
<feature type="active site" evidence="19">
    <location>
        <position position="181"/>
    </location>
</feature>
<dbReference type="InterPro" id="IPR016167">
    <property type="entry name" value="FAD-bd_PCMH_sub1"/>
</dbReference>
<dbReference type="Proteomes" id="UP000093080">
    <property type="component" value="Unassembled WGS sequence"/>
</dbReference>
<dbReference type="InterPro" id="IPR011601">
    <property type="entry name" value="MurB_C"/>
</dbReference>
<evidence type="ECO:0000256" key="7">
    <source>
        <dbReference type="ARBA" id="ARBA00022490"/>
    </source>
</evidence>
<dbReference type="PANTHER" id="PTHR21071:SF4">
    <property type="entry name" value="UDP-N-ACETYLENOLPYRUVOYLGLUCOSAMINE REDUCTASE"/>
    <property type="match status" value="1"/>
</dbReference>
<dbReference type="GO" id="GO:0071555">
    <property type="term" value="P:cell wall organization"/>
    <property type="evidence" value="ECO:0007669"/>
    <property type="project" value="UniProtKB-KW"/>
</dbReference>
<keyword evidence="16 19" id="KW-0961">Cell wall biogenesis/degradation</keyword>
<dbReference type="PATRIC" id="fig|1156395.6.peg.1829"/>
<keyword evidence="9 19" id="KW-0285">Flavoprotein</keyword>
<dbReference type="Pfam" id="PF01565">
    <property type="entry name" value="FAD_binding_4"/>
    <property type="match status" value="1"/>
</dbReference>
<dbReference type="GO" id="GO:0071949">
    <property type="term" value="F:FAD binding"/>
    <property type="evidence" value="ECO:0007669"/>
    <property type="project" value="InterPro"/>
</dbReference>
<keyword evidence="10 19" id="KW-0274">FAD</keyword>
<evidence type="ECO:0000256" key="13">
    <source>
        <dbReference type="ARBA" id="ARBA00022984"/>
    </source>
</evidence>
<evidence type="ECO:0000256" key="15">
    <source>
        <dbReference type="ARBA" id="ARBA00023306"/>
    </source>
</evidence>
<keyword evidence="15 19" id="KW-0131">Cell cycle</keyword>
<dbReference type="GO" id="GO:0009252">
    <property type="term" value="P:peptidoglycan biosynthetic process"/>
    <property type="evidence" value="ECO:0007669"/>
    <property type="project" value="UniProtKB-UniRule"/>
</dbReference>
<dbReference type="GO" id="GO:0008360">
    <property type="term" value="P:regulation of cell shape"/>
    <property type="evidence" value="ECO:0007669"/>
    <property type="project" value="UniProtKB-KW"/>
</dbReference>
<evidence type="ECO:0000256" key="19">
    <source>
        <dbReference type="HAMAP-Rule" id="MF_00037"/>
    </source>
</evidence>
<evidence type="ECO:0000256" key="12">
    <source>
        <dbReference type="ARBA" id="ARBA00022960"/>
    </source>
</evidence>
<dbReference type="GO" id="GO:0051301">
    <property type="term" value="P:cell division"/>
    <property type="evidence" value="ECO:0007669"/>
    <property type="project" value="UniProtKB-KW"/>
</dbReference>
<evidence type="ECO:0000256" key="4">
    <source>
        <dbReference type="ARBA" id="ARBA00004752"/>
    </source>
</evidence>
<dbReference type="EMBL" id="MAGO01000009">
    <property type="protein sequence ID" value="OCC14754.1"/>
    <property type="molecule type" value="Genomic_DNA"/>
</dbReference>
<keyword evidence="12 19" id="KW-0133">Cell shape</keyword>
<name>A0A1B9F4K4_9BACT</name>
<evidence type="ECO:0000256" key="3">
    <source>
        <dbReference type="ARBA" id="ARBA00004496"/>
    </source>
</evidence>
<dbReference type="PROSITE" id="PS51387">
    <property type="entry name" value="FAD_PCMH"/>
    <property type="match status" value="1"/>
</dbReference>
<dbReference type="Gene3D" id="3.30.465.10">
    <property type="match status" value="1"/>
</dbReference>
<comment type="pathway">
    <text evidence="4 19">Cell wall biogenesis; peptidoglycan biosynthesis.</text>
</comment>
<organism evidence="21 22">
    <name type="scientific">Dissulfuribacter thermophilus</name>
    <dbReference type="NCBI Taxonomy" id="1156395"/>
    <lineage>
        <taxon>Bacteria</taxon>
        <taxon>Pseudomonadati</taxon>
        <taxon>Thermodesulfobacteriota</taxon>
        <taxon>Dissulfuribacteria</taxon>
        <taxon>Dissulfuribacterales</taxon>
        <taxon>Dissulfuribacteraceae</taxon>
        <taxon>Dissulfuribacter</taxon>
    </lineage>
</organism>
<dbReference type="STRING" id="1156395.DBT_1814"/>
<keyword evidence="13 19" id="KW-0573">Peptidoglycan synthesis</keyword>
<dbReference type="GO" id="GO:0008762">
    <property type="term" value="F:UDP-N-acetylmuramate dehydrogenase activity"/>
    <property type="evidence" value="ECO:0007669"/>
    <property type="project" value="UniProtKB-UniRule"/>
</dbReference>
<dbReference type="GO" id="GO:0005829">
    <property type="term" value="C:cytosol"/>
    <property type="evidence" value="ECO:0007669"/>
    <property type="project" value="TreeGrafter"/>
</dbReference>
<evidence type="ECO:0000256" key="18">
    <source>
        <dbReference type="ARBA" id="ARBA00048914"/>
    </source>
</evidence>
<comment type="subcellular location">
    <subcellularLocation>
        <location evidence="3 19">Cytoplasm</location>
    </subcellularLocation>
</comment>
<comment type="catalytic activity">
    <reaction evidence="18 19">
        <text>UDP-N-acetyl-alpha-D-muramate + NADP(+) = UDP-N-acetyl-3-O-(1-carboxyvinyl)-alpha-D-glucosamine + NADPH + H(+)</text>
        <dbReference type="Rhea" id="RHEA:12248"/>
        <dbReference type="ChEBI" id="CHEBI:15378"/>
        <dbReference type="ChEBI" id="CHEBI:57783"/>
        <dbReference type="ChEBI" id="CHEBI:58349"/>
        <dbReference type="ChEBI" id="CHEBI:68483"/>
        <dbReference type="ChEBI" id="CHEBI:70757"/>
        <dbReference type="EC" id="1.3.1.98"/>
    </reaction>
</comment>
<dbReference type="RefSeq" id="WP_067619236.1">
    <property type="nucleotide sequence ID" value="NZ_MAGO01000009.1"/>
</dbReference>